<name>A0A8S1ERS7_9PELO</name>
<feature type="region of interest" description="Disordered" evidence="1">
    <location>
        <begin position="1"/>
        <end position="20"/>
    </location>
</feature>
<protein>
    <submittedName>
        <fullName evidence="2">Uncharacterized protein</fullName>
    </submittedName>
</protein>
<dbReference type="AlphaFoldDB" id="A0A8S1ERS7"/>
<organism evidence="2 3">
    <name type="scientific">Caenorhabditis bovis</name>
    <dbReference type="NCBI Taxonomy" id="2654633"/>
    <lineage>
        <taxon>Eukaryota</taxon>
        <taxon>Metazoa</taxon>
        <taxon>Ecdysozoa</taxon>
        <taxon>Nematoda</taxon>
        <taxon>Chromadorea</taxon>
        <taxon>Rhabditida</taxon>
        <taxon>Rhabditina</taxon>
        <taxon>Rhabditomorpha</taxon>
        <taxon>Rhabditoidea</taxon>
        <taxon>Rhabditidae</taxon>
        <taxon>Peloderinae</taxon>
        <taxon>Caenorhabditis</taxon>
    </lineage>
</organism>
<proteinExistence type="predicted"/>
<sequence>MQHNLIYDVEPSTSNSKMPSPQMRQVLAQAVIEKLQHWCMQLFWMTILCVINCCGDEKKSPQNPSITPSLPEKKKRQSLSDIEQKMLRHLTSPYLASPLRPVIRPTKKRILSRPPSPQLFDIAEEEY</sequence>
<accession>A0A8S1ERS7</accession>
<comment type="caution">
    <text evidence="2">The sequence shown here is derived from an EMBL/GenBank/DDBJ whole genome shotgun (WGS) entry which is preliminary data.</text>
</comment>
<reference evidence="2 3" key="1">
    <citation type="submission" date="2020-04" db="EMBL/GenBank/DDBJ databases">
        <authorList>
            <person name="Laetsch R D."/>
            <person name="Stevens L."/>
            <person name="Kumar S."/>
            <person name="Blaxter L. M."/>
        </authorList>
    </citation>
    <scope>NUCLEOTIDE SEQUENCE [LARGE SCALE GENOMIC DNA]</scope>
</reference>
<evidence type="ECO:0000313" key="2">
    <source>
        <dbReference type="EMBL" id="CAB3403924.1"/>
    </source>
</evidence>
<evidence type="ECO:0000313" key="3">
    <source>
        <dbReference type="Proteomes" id="UP000494206"/>
    </source>
</evidence>
<dbReference type="OrthoDB" id="5863856at2759"/>
<feature type="region of interest" description="Disordered" evidence="1">
    <location>
        <begin position="58"/>
        <end position="78"/>
    </location>
</feature>
<dbReference type="Proteomes" id="UP000494206">
    <property type="component" value="Unassembled WGS sequence"/>
</dbReference>
<feature type="compositionally biased region" description="Polar residues" evidence="1">
    <location>
        <begin position="11"/>
        <end position="20"/>
    </location>
</feature>
<keyword evidence="3" id="KW-1185">Reference proteome</keyword>
<evidence type="ECO:0000256" key="1">
    <source>
        <dbReference type="SAM" id="MobiDB-lite"/>
    </source>
</evidence>
<dbReference type="EMBL" id="CADEPM010000004">
    <property type="protein sequence ID" value="CAB3403924.1"/>
    <property type="molecule type" value="Genomic_DNA"/>
</dbReference>
<gene>
    <name evidence="2" type="ORF">CBOVIS_LOCUS6327</name>
</gene>